<proteinExistence type="predicted"/>
<evidence type="ECO:0000313" key="2">
    <source>
        <dbReference type="Proteomes" id="UP001629235"/>
    </source>
</evidence>
<evidence type="ECO:0000313" key="1">
    <source>
        <dbReference type="EMBL" id="MFM0106532.1"/>
    </source>
</evidence>
<gene>
    <name evidence="1" type="ORF">PQR01_24370</name>
</gene>
<protein>
    <submittedName>
        <fullName evidence="1">Uncharacterized protein</fullName>
    </submittedName>
</protein>
<comment type="caution">
    <text evidence="1">The sequence shown here is derived from an EMBL/GenBank/DDBJ whole genome shotgun (WGS) entry which is preliminary data.</text>
</comment>
<dbReference type="EMBL" id="JAQQDW010000057">
    <property type="protein sequence ID" value="MFM0106532.1"/>
    <property type="molecule type" value="Genomic_DNA"/>
</dbReference>
<name>A0ACC7NGF9_9BURK</name>
<dbReference type="Proteomes" id="UP001629235">
    <property type="component" value="Unassembled WGS sequence"/>
</dbReference>
<accession>A0ACC7NGF9</accession>
<organism evidence="1 2">
    <name type="scientific">Paraburkholderia rhynchosiae</name>
    <dbReference type="NCBI Taxonomy" id="487049"/>
    <lineage>
        <taxon>Bacteria</taxon>
        <taxon>Pseudomonadati</taxon>
        <taxon>Pseudomonadota</taxon>
        <taxon>Betaproteobacteria</taxon>
        <taxon>Burkholderiales</taxon>
        <taxon>Burkholderiaceae</taxon>
        <taxon>Paraburkholderia</taxon>
    </lineage>
</organism>
<sequence length="96" mass="10648">MITSARIEQVLRPAGMGWITALRSPQIAELIKDRGPWQPTLALARTEESHARRTVREALGWGTPSGPALLRDRLNQPLRFADRLLPCDVAGVLVLQ</sequence>
<reference evidence="1 2" key="1">
    <citation type="journal article" date="2024" name="Chem. Sci.">
        <title>Discovery of megapolipeptins by genome mining of a Burkholderiales bacteria collection.</title>
        <authorList>
            <person name="Paulo B.S."/>
            <person name="Recchia M.J.J."/>
            <person name="Lee S."/>
            <person name="Fergusson C.H."/>
            <person name="Romanowski S.B."/>
            <person name="Hernandez A."/>
            <person name="Krull N."/>
            <person name="Liu D.Y."/>
            <person name="Cavanagh H."/>
            <person name="Bos A."/>
            <person name="Gray C.A."/>
            <person name="Murphy B.T."/>
            <person name="Linington R.G."/>
            <person name="Eustaquio A.S."/>
        </authorList>
    </citation>
    <scope>NUCLEOTIDE SEQUENCE [LARGE SCALE GENOMIC DNA]</scope>
    <source>
        <strain evidence="1 2">RL18-126-BIB-B</strain>
    </source>
</reference>
<keyword evidence="2" id="KW-1185">Reference proteome</keyword>